<gene>
    <name evidence="1" type="ORF">F3I20_01390</name>
</gene>
<dbReference type="Proteomes" id="UP000324255">
    <property type="component" value="Unassembled WGS sequence"/>
</dbReference>
<reference evidence="1 2" key="1">
    <citation type="submission" date="2019-09" db="EMBL/GenBank/DDBJ databases">
        <title>Genomic diversity of phyloplane-associated Pantoea species in Pakistan cotton crop.</title>
        <authorList>
            <person name="Tufail M.R."/>
            <person name="Cook D.R."/>
        </authorList>
    </citation>
    <scope>NUCLEOTIDE SEQUENCE [LARGE SCALE GENOMIC DNA]</scope>
    <source>
        <strain evidence="1 2">B_8</strain>
    </source>
</reference>
<dbReference type="Gene3D" id="2.40.10.270">
    <property type="entry name" value="Bacteriophage SPP1 head-tail adaptor protein"/>
    <property type="match status" value="1"/>
</dbReference>
<dbReference type="EMBL" id="VWVM01000001">
    <property type="protein sequence ID" value="KAA6128983.1"/>
    <property type="molecule type" value="Genomic_DNA"/>
</dbReference>
<dbReference type="InterPro" id="IPR038666">
    <property type="entry name" value="SSP1_head-tail_sf"/>
</dbReference>
<sequence>MSSILAGELSKRVTLQRRDTTRGPLGEVLSEKLIDVATVWAKADVKSNRKIRTLDQAQVVETWLFTLRPRADVQIDWKICWKDATFTVVAVDRTQPDRVEIKAERDVRHD</sequence>
<keyword evidence="2" id="KW-1185">Reference proteome</keyword>
<organism evidence="1 2">
    <name type="scientific">Candidatus Pantoea gossypiicola</name>
    <dbReference type="NCBI Taxonomy" id="2608008"/>
    <lineage>
        <taxon>Bacteria</taxon>
        <taxon>Pseudomonadati</taxon>
        <taxon>Pseudomonadota</taxon>
        <taxon>Gammaproteobacteria</taxon>
        <taxon>Enterobacterales</taxon>
        <taxon>Erwiniaceae</taxon>
        <taxon>Pantoea</taxon>
    </lineage>
</organism>
<comment type="caution">
    <text evidence="1">The sequence shown here is derived from an EMBL/GenBank/DDBJ whole genome shotgun (WGS) entry which is preliminary data.</text>
</comment>
<dbReference type="Pfam" id="PF05521">
    <property type="entry name" value="Phage_HCP"/>
    <property type="match status" value="1"/>
</dbReference>
<name>A0AB34CP57_9GAMM</name>
<dbReference type="AlphaFoldDB" id="A0AB34CP57"/>
<protein>
    <submittedName>
        <fullName evidence="1">Head-tail adaptor protein</fullName>
    </submittedName>
</protein>
<accession>A0AB34CP57</accession>
<proteinExistence type="predicted"/>
<dbReference type="RefSeq" id="WP_150019204.1">
    <property type="nucleotide sequence ID" value="NZ_VWVM01000001.1"/>
</dbReference>
<evidence type="ECO:0000313" key="1">
    <source>
        <dbReference type="EMBL" id="KAA6128983.1"/>
    </source>
</evidence>
<dbReference type="InterPro" id="IPR008767">
    <property type="entry name" value="Phage_SPP1_head-tail_adaptor"/>
</dbReference>
<evidence type="ECO:0000313" key="2">
    <source>
        <dbReference type="Proteomes" id="UP000324255"/>
    </source>
</evidence>